<dbReference type="RefSeq" id="WP_058356072.1">
    <property type="nucleotide sequence ID" value="NZ_CABKVG010000008.1"/>
</dbReference>
<name>A0ABY4E9D7_9NEIS</name>
<dbReference type="SUPFAM" id="SSF53448">
    <property type="entry name" value="Nucleotide-diphospho-sugar transferases"/>
    <property type="match status" value="1"/>
</dbReference>
<keyword evidence="3" id="KW-1185">Reference proteome</keyword>
<sequence length="251" mass="28679">MCNIKVGAVVPVYNHPRHLRDLVQHLRAQHLAVILVDDGSNHECASLIDAIQHEHRDSVHVLRHPHNQGKGAAVSSGLLQAESLGWSHVLQVDADGQHHWQDVPRFIARAEQHPEHMIIGKPVFDDSVSKTRFYGRYATHVWVWINTLSTDIKDSMCGFRVYPVAATCRQLRRHSMEARMGFDSEILVYLHWQGVRFINLPTPVTYPVGGVSHFLPWADNFSLSRMHAKLFFGMLWRLPTLLARRLGTKED</sequence>
<dbReference type="CDD" id="cd04179">
    <property type="entry name" value="DPM_DPG-synthase_like"/>
    <property type="match status" value="1"/>
</dbReference>
<dbReference type="Proteomes" id="UP000832011">
    <property type="component" value="Chromosome"/>
</dbReference>
<evidence type="ECO:0000313" key="3">
    <source>
        <dbReference type="Proteomes" id="UP000832011"/>
    </source>
</evidence>
<dbReference type="InterPro" id="IPR029044">
    <property type="entry name" value="Nucleotide-diphossugar_trans"/>
</dbReference>
<dbReference type="PANTHER" id="PTHR10859">
    <property type="entry name" value="GLYCOSYL TRANSFERASE"/>
    <property type="match status" value="1"/>
</dbReference>
<evidence type="ECO:0000259" key="1">
    <source>
        <dbReference type="Pfam" id="PF00535"/>
    </source>
</evidence>
<organism evidence="2 3">
    <name type="scientific">Vitreoscilla massiliensis</name>
    <dbReference type="NCBI Taxonomy" id="1689272"/>
    <lineage>
        <taxon>Bacteria</taxon>
        <taxon>Pseudomonadati</taxon>
        <taxon>Pseudomonadota</taxon>
        <taxon>Betaproteobacteria</taxon>
        <taxon>Neisseriales</taxon>
        <taxon>Neisseriaceae</taxon>
        <taxon>Vitreoscilla</taxon>
    </lineage>
</organism>
<evidence type="ECO:0000313" key="2">
    <source>
        <dbReference type="EMBL" id="UOO90027.1"/>
    </source>
</evidence>
<feature type="domain" description="Glycosyltransferase 2-like" evidence="1">
    <location>
        <begin position="9"/>
        <end position="176"/>
    </location>
</feature>
<reference evidence="2 3" key="1">
    <citation type="journal article" date="2022" name="Res Sq">
        <title>Evolution of multicellular longitudinally dividing oral cavity symbionts (Neisseriaceae).</title>
        <authorList>
            <person name="Nyongesa S."/>
            <person name="Weber P."/>
            <person name="Bernet E."/>
            <person name="Pullido F."/>
            <person name="Nieckarz M."/>
            <person name="Delaby M."/>
            <person name="Nieves C."/>
            <person name="Viehboeck T."/>
            <person name="Krause N."/>
            <person name="Rivera-Millot A."/>
            <person name="Nakamura A."/>
            <person name="Vischer N."/>
            <person name="VanNieuwenhze M."/>
            <person name="Brun Y."/>
            <person name="Cava F."/>
            <person name="Bulgheresi S."/>
            <person name="Veyrier F."/>
        </authorList>
    </citation>
    <scope>NUCLEOTIDE SEQUENCE [LARGE SCALE GENOMIC DNA]</scope>
    <source>
        <strain evidence="2 3">SN4</strain>
    </source>
</reference>
<protein>
    <submittedName>
        <fullName evidence="2">Glycosyltransferase family 2 protein</fullName>
    </submittedName>
</protein>
<gene>
    <name evidence="2" type="ORF">LVJ82_03290</name>
</gene>
<dbReference type="Pfam" id="PF00535">
    <property type="entry name" value="Glycos_transf_2"/>
    <property type="match status" value="1"/>
</dbReference>
<accession>A0ABY4E9D7</accession>
<dbReference type="PANTHER" id="PTHR10859:SF91">
    <property type="entry name" value="DOLICHYL-PHOSPHATE BETA-GLUCOSYLTRANSFERASE"/>
    <property type="match status" value="1"/>
</dbReference>
<dbReference type="InterPro" id="IPR001173">
    <property type="entry name" value="Glyco_trans_2-like"/>
</dbReference>
<dbReference type="Gene3D" id="3.90.550.10">
    <property type="entry name" value="Spore Coat Polysaccharide Biosynthesis Protein SpsA, Chain A"/>
    <property type="match status" value="1"/>
</dbReference>
<dbReference type="EMBL" id="CP091511">
    <property type="protein sequence ID" value="UOO90027.1"/>
    <property type="molecule type" value="Genomic_DNA"/>
</dbReference>
<proteinExistence type="predicted"/>